<organism evidence="2 3">
    <name type="scientific">Senna tora</name>
    <dbReference type="NCBI Taxonomy" id="362788"/>
    <lineage>
        <taxon>Eukaryota</taxon>
        <taxon>Viridiplantae</taxon>
        <taxon>Streptophyta</taxon>
        <taxon>Embryophyta</taxon>
        <taxon>Tracheophyta</taxon>
        <taxon>Spermatophyta</taxon>
        <taxon>Magnoliopsida</taxon>
        <taxon>eudicotyledons</taxon>
        <taxon>Gunneridae</taxon>
        <taxon>Pentapetalae</taxon>
        <taxon>rosids</taxon>
        <taxon>fabids</taxon>
        <taxon>Fabales</taxon>
        <taxon>Fabaceae</taxon>
        <taxon>Caesalpinioideae</taxon>
        <taxon>Cassia clade</taxon>
        <taxon>Senna</taxon>
    </lineage>
</organism>
<reference evidence="2" key="1">
    <citation type="submission" date="2020-09" db="EMBL/GenBank/DDBJ databases">
        <title>Genome-Enabled Discovery of Anthraquinone Biosynthesis in Senna tora.</title>
        <authorList>
            <person name="Kang S.-H."/>
            <person name="Pandey R.P."/>
            <person name="Lee C.-M."/>
            <person name="Sim J.-S."/>
            <person name="Jeong J.-T."/>
            <person name="Choi B.-S."/>
            <person name="Jung M."/>
            <person name="Ginzburg D."/>
            <person name="Zhao K."/>
            <person name="Won S.Y."/>
            <person name="Oh T.-J."/>
            <person name="Yu Y."/>
            <person name="Kim N.-H."/>
            <person name="Lee O.R."/>
            <person name="Lee T.-H."/>
            <person name="Bashyal P."/>
            <person name="Kim T.-S."/>
            <person name="Lee W.-H."/>
            <person name="Kawkins C."/>
            <person name="Kim C.-K."/>
            <person name="Kim J.S."/>
            <person name="Ahn B.O."/>
            <person name="Rhee S.Y."/>
            <person name="Sohng J.K."/>
        </authorList>
    </citation>
    <scope>NUCLEOTIDE SEQUENCE</scope>
    <source>
        <tissue evidence="2">Leaf</tissue>
    </source>
</reference>
<keyword evidence="3" id="KW-1185">Reference proteome</keyword>
<comment type="caution">
    <text evidence="2">The sequence shown here is derived from an EMBL/GenBank/DDBJ whole genome shotgun (WGS) entry which is preliminary data.</text>
</comment>
<dbReference type="EMBL" id="JAAIUW010000013">
    <property type="protein sequence ID" value="KAF7802514.1"/>
    <property type="molecule type" value="Genomic_DNA"/>
</dbReference>
<proteinExistence type="predicted"/>
<keyword evidence="2" id="KW-0418">Kinase</keyword>
<accession>A0A834SSF2</accession>
<evidence type="ECO:0000256" key="1">
    <source>
        <dbReference type="SAM" id="Phobius"/>
    </source>
</evidence>
<dbReference type="AlphaFoldDB" id="A0A834SSF2"/>
<dbReference type="OrthoDB" id="427480at2759"/>
<keyword evidence="1" id="KW-1133">Transmembrane helix</keyword>
<dbReference type="Proteomes" id="UP000634136">
    <property type="component" value="Unassembled WGS sequence"/>
</dbReference>
<evidence type="ECO:0000313" key="2">
    <source>
        <dbReference type="EMBL" id="KAF7802514.1"/>
    </source>
</evidence>
<name>A0A834SSF2_9FABA</name>
<feature type="transmembrane region" description="Helical" evidence="1">
    <location>
        <begin position="169"/>
        <end position="189"/>
    </location>
</feature>
<keyword evidence="1" id="KW-0812">Transmembrane</keyword>
<sequence length="302" mass="33472">MIRRRRESATTSDADSLLLSATIAAPKIDAIFSTSQRSSDHPKYAEIVVVRHGETEYKLVPLSHYGSTFLADLQHNSATTETVLHKCLLLAHPKHMEVITRPDVGWLPSCLLHQNFYSTSFSSVHGEKPSAEYAKLRKESLESQFGLALGTYSSKSFSSIYRFGPFLALYRAAIISFHVFKLTFWQLFVQDIQKRAIKRIPDEIYFEKFQVSFCILSAVTTAENGPRALELLGLAADEQILLSESSIMKEVPVVIMSSENVPTRINKYNSSPKFINHQDIAVHVVGFAPGPVPPAAGSNGGA</sequence>
<protein>
    <submittedName>
        <fullName evidence="2">Putative aarF domain-containing protein kinase</fullName>
    </submittedName>
</protein>
<dbReference type="GO" id="GO:0016301">
    <property type="term" value="F:kinase activity"/>
    <property type="evidence" value="ECO:0007669"/>
    <property type="project" value="UniProtKB-KW"/>
</dbReference>
<keyword evidence="2" id="KW-0808">Transferase</keyword>
<gene>
    <name evidence="2" type="ORF">G2W53_041625</name>
</gene>
<keyword evidence="1" id="KW-0472">Membrane</keyword>
<evidence type="ECO:0000313" key="3">
    <source>
        <dbReference type="Proteomes" id="UP000634136"/>
    </source>
</evidence>